<dbReference type="PANTHER" id="PTHR11487:SF0">
    <property type="entry name" value="S-ACYL FATTY ACID SYNTHASE THIOESTERASE, MEDIUM CHAIN"/>
    <property type="match status" value="1"/>
</dbReference>
<evidence type="ECO:0000259" key="2">
    <source>
        <dbReference type="Pfam" id="PF00975"/>
    </source>
</evidence>
<protein>
    <submittedName>
        <fullName evidence="3">Thioesterase II family protein</fullName>
    </submittedName>
</protein>
<dbReference type="Proteomes" id="UP001612812">
    <property type="component" value="Unassembled WGS sequence"/>
</dbReference>
<dbReference type="InterPro" id="IPR001031">
    <property type="entry name" value="Thioesterase"/>
</dbReference>
<accession>A0ABW7ZT64</accession>
<dbReference type="InterPro" id="IPR012223">
    <property type="entry name" value="TEII"/>
</dbReference>
<feature type="domain" description="Thioesterase" evidence="2">
    <location>
        <begin position="33"/>
        <end position="251"/>
    </location>
</feature>
<gene>
    <name evidence="3" type="ORF">ACIBP4_27475</name>
</gene>
<evidence type="ECO:0000256" key="1">
    <source>
        <dbReference type="ARBA" id="ARBA00007169"/>
    </source>
</evidence>
<comment type="similarity">
    <text evidence="1">Belongs to the thioesterase family.</text>
</comment>
<proteinExistence type="inferred from homology"/>
<dbReference type="RefSeq" id="WP_396768577.1">
    <property type="nucleotide sequence ID" value="NZ_JBITLA010000002.1"/>
</dbReference>
<sequence length="260" mass="28370">MDVTADPPAPGVTAGAGFSRWLLRRPADDVAGRVFCFPYSGVGGSMFSAWPHRIGDIEICPVQLPGRENRIREPHFGTYEQLAVEAVEALAPYLDRPYALFGHCAAALAAFETAREIVSRGLPAPRRLVVSAQVAPHHCPHDRFLDMTDDELSDELAAIVVARGGTPHPMLISLTLQVLHGDLDANRRYRIPAPAPLPFGTTVVRWSEDAEVTSGQLQGWREYGDDVKFTLLPGCHYAFLDAPPPLLETLRDAVARNGTT</sequence>
<dbReference type="EMBL" id="JBITLE010000015">
    <property type="protein sequence ID" value="MFI7266031.1"/>
    <property type="molecule type" value="Genomic_DNA"/>
</dbReference>
<name>A0ABW7ZT64_9ACTN</name>
<dbReference type="SUPFAM" id="SSF53474">
    <property type="entry name" value="alpha/beta-Hydrolases"/>
    <property type="match status" value="1"/>
</dbReference>
<dbReference type="Gene3D" id="3.40.50.1820">
    <property type="entry name" value="alpha/beta hydrolase"/>
    <property type="match status" value="1"/>
</dbReference>
<evidence type="ECO:0000313" key="3">
    <source>
        <dbReference type="EMBL" id="MFI7266031.1"/>
    </source>
</evidence>
<evidence type="ECO:0000313" key="4">
    <source>
        <dbReference type="Proteomes" id="UP001612812"/>
    </source>
</evidence>
<dbReference type="PANTHER" id="PTHR11487">
    <property type="entry name" value="THIOESTERASE"/>
    <property type="match status" value="1"/>
</dbReference>
<reference evidence="3 4" key="1">
    <citation type="submission" date="2024-10" db="EMBL/GenBank/DDBJ databases">
        <title>The Natural Products Discovery Center: Release of the First 8490 Sequenced Strains for Exploring Actinobacteria Biosynthetic Diversity.</title>
        <authorList>
            <person name="Kalkreuter E."/>
            <person name="Kautsar S.A."/>
            <person name="Yang D."/>
            <person name="Bader C.D."/>
            <person name="Teijaro C.N."/>
            <person name="Fluegel L."/>
            <person name="Davis C.M."/>
            <person name="Simpson J.R."/>
            <person name="Lauterbach L."/>
            <person name="Steele A.D."/>
            <person name="Gui C."/>
            <person name="Meng S."/>
            <person name="Li G."/>
            <person name="Viehrig K."/>
            <person name="Ye F."/>
            <person name="Su P."/>
            <person name="Kiefer A.F."/>
            <person name="Nichols A."/>
            <person name="Cepeda A.J."/>
            <person name="Yan W."/>
            <person name="Fan B."/>
            <person name="Jiang Y."/>
            <person name="Adhikari A."/>
            <person name="Zheng C.-J."/>
            <person name="Schuster L."/>
            <person name="Cowan T.M."/>
            <person name="Smanski M.J."/>
            <person name="Chevrette M.G."/>
            <person name="De Carvalho L.P.S."/>
            <person name="Shen B."/>
        </authorList>
    </citation>
    <scope>NUCLEOTIDE SEQUENCE [LARGE SCALE GENOMIC DNA]</scope>
    <source>
        <strain evidence="3 4">NPDC049845</strain>
    </source>
</reference>
<keyword evidence="4" id="KW-1185">Reference proteome</keyword>
<dbReference type="Pfam" id="PF00975">
    <property type="entry name" value="Thioesterase"/>
    <property type="match status" value="1"/>
</dbReference>
<dbReference type="InterPro" id="IPR029058">
    <property type="entry name" value="AB_hydrolase_fold"/>
</dbReference>
<comment type="caution">
    <text evidence="3">The sequence shown here is derived from an EMBL/GenBank/DDBJ whole genome shotgun (WGS) entry which is preliminary data.</text>
</comment>
<organism evidence="3 4">
    <name type="scientific">Micromonospora maritima</name>
    <dbReference type="NCBI Taxonomy" id="986711"/>
    <lineage>
        <taxon>Bacteria</taxon>
        <taxon>Bacillati</taxon>
        <taxon>Actinomycetota</taxon>
        <taxon>Actinomycetes</taxon>
        <taxon>Micromonosporales</taxon>
        <taxon>Micromonosporaceae</taxon>
        <taxon>Micromonospora</taxon>
    </lineage>
</organism>